<dbReference type="Proteomes" id="UP001241110">
    <property type="component" value="Unassembled WGS sequence"/>
</dbReference>
<dbReference type="PANTHER" id="PTHR35580">
    <property type="entry name" value="CELL SURFACE GLYCOPROTEIN (S-LAYER PROTEIN)-LIKE PROTEIN"/>
    <property type="match status" value="1"/>
</dbReference>
<gene>
    <name evidence="1" type="ORF">QNI16_37950</name>
</gene>
<accession>A0AAE3R043</accession>
<dbReference type="Pfam" id="PF06739">
    <property type="entry name" value="SBBP"/>
    <property type="match status" value="1"/>
</dbReference>
<dbReference type="SUPFAM" id="SSF63829">
    <property type="entry name" value="Calcium-dependent phosphotriesterase"/>
    <property type="match status" value="1"/>
</dbReference>
<dbReference type="AlphaFoldDB" id="A0AAE3R043"/>
<dbReference type="EMBL" id="JASJOS010000035">
    <property type="protein sequence ID" value="MDJ1486325.1"/>
    <property type="molecule type" value="Genomic_DNA"/>
</dbReference>
<name>A0AAE3R043_9BACT</name>
<evidence type="ECO:0000313" key="1">
    <source>
        <dbReference type="EMBL" id="MDJ1486325.1"/>
    </source>
</evidence>
<proteinExistence type="predicted"/>
<reference evidence="1" key="1">
    <citation type="submission" date="2023-05" db="EMBL/GenBank/DDBJ databases">
        <authorList>
            <person name="Zhang X."/>
        </authorList>
    </citation>
    <scope>NUCLEOTIDE SEQUENCE</scope>
    <source>
        <strain evidence="1">YF14B1</strain>
    </source>
</reference>
<sequence>MILDKLLFSFILTMGLSLGKIAEPILLKTPMAYIIEFLDHHSSLNSLAVDDYGNTYVTGYYTESAIFDTIRLNSKGDRDAFIAKYNSEGRVVWVKTIGNKDHDEGQQVVVDDAGNVYVTGYFTKSISVEDTVLHSYMSIYEIYMGENNVFVIKYNSTGKLVWARTAVEGKKIQGKGIAVDKEENVYVLGEFYNSATFDTTTLNANTYSDIFIVKYTHEGKVAWAKNIGGSESVSPFQLKVSQKGSIYILGGFESLIIGNDSLTADYMEGYFIAKYSNSGKALWGRSIEGGDTSRLDVVSVEAIDVDAEDNLYLTGWVHGVVKLDHITLWPFANRKGVDFCAKYNEKGDIQWAKHSSEKIHYTMAMALGTGSDFYITGSSYSILPTDWNALTGEEKNDMYIGKYNPSGELLWEKEVGGNKSQSAPFIAINHINTIYVAGETYGEISLGDTTFTSNGFGVFVWKLP</sequence>
<dbReference type="InterPro" id="IPR052918">
    <property type="entry name" value="Motility_Chemotaxis_Reg"/>
</dbReference>
<organism evidence="1 2">
    <name type="scientific">Xanthocytophaga flava</name>
    <dbReference type="NCBI Taxonomy" id="3048013"/>
    <lineage>
        <taxon>Bacteria</taxon>
        <taxon>Pseudomonadati</taxon>
        <taxon>Bacteroidota</taxon>
        <taxon>Cytophagia</taxon>
        <taxon>Cytophagales</taxon>
        <taxon>Rhodocytophagaceae</taxon>
        <taxon>Xanthocytophaga</taxon>
    </lineage>
</organism>
<evidence type="ECO:0000313" key="2">
    <source>
        <dbReference type="Proteomes" id="UP001241110"/>
    </source>
</evidence>
<dbReference type="InterPro" id="IPR011042">
    <property type="entry name" value="6-blade_b-propeller_TolB-like"/>
</dbReference>
<dbReference type="InterPro" id="IPR010620">
    <property type="entry name" value="SBBP_repeat"/>
</dbReference>
<dbReference type="Gene3D" id="2.120.10.30">
    <property type="entry name" value="TolB, C-terminal domain"/>
    <property type="match status" value="1"/>
</dbReference>
<dbReference type="PANTHER" id="PTHR35580:SF1">
    <property type="entry name" value="PHYTASE-LIKE DOMAIN-CONTAINING PROTEIN"/>
    <property type="match status" value="1"/>
</dbReference>
<protein>
    <submittedName>
        <fullName evidence="1">Uncharacterized protein</fullName>
    </submittedName>
</protein>
<comment type="caution">
    <text evidence="1">The sequence shown here is derived from an EMBL/GenBank/DDBJ whole genome shotgun (WGS) entry which is preliminary data.</text>
</comment>
<dbReference type="SUPFAM" id="SSF101898">
    <property type="entry name" value="NHL repeat"/>
    <property type="match status" value="1"/>
</dbReference>